<comment type="caution">
    <text evidence="1">The sequence shown here is derived from an EMBL/GenBank/DDBJ whole genome shotgun (WGS) entry which is preliminary data.</text>
</comment>
<organism evidence="1 2">
    <name type="scientific">Apodospora peruviana</name>
    <dbReference type="NCBI Taxonomy" id="516989"/>
    <lineage>
        <taxon>Eukaryota</taxon>
        <taxon>Fungi</taxon>
        <taxon>Dikarya</taxon>
        <taxon>Ascomycota</taxon>
        <taxon>Pezizomycotina</taxon>
        <taxon>Sordariomycetes</taxon>
        <taxon>Sordariomycetidae</taxon>
        <taxon>Sordariales</taxon>
        <taxon>Lasiosphaeriaceae</taxon>
        <taxon>Apodospora</taxon>
    </lineage>
</organism>
<evidence type="ECO:0000313" key="1">
    <source>
        <dbReference type="EMBL" id="KAK3331196.1"/>
    </source>
</evidence>
<dbReference type="EMBL" id="JAUEDM010000001">
    <property type="protein sequence ID" value="KAK3331196.1"/>
    <property type="molecule type" value="Genomic_DNA"/>
</dbReference>
<sequence>MPMLAGEEINTERQVLLEQTGLLLDRLKKKLSSDELEIVEKCAAQTSLDGFVLVLTKGALDAHTRLEKSRGHGVHRAADMLANGAVKLQHGLTRLSAFFKLADSVSGVPWVSVASETLAALLMIAVKKNDWEGKLLDLLENVDDYFPTYTALERLSKDEKAAKKLGQIQNRTIELMVQAMMYYSTNGYDIEKDARYIWKAALVASEQRILTLDQAVKTLGQTVETLEHHIRALKQTVKNSYLTKARGYLGGYLESTLFDLTPEYEARLKQADKKAFDGSHFSFQNDVVKREMGEEYKHWKTDFSSSVLILAGTSLHARDTGVSWLSPATFAIVREFSTTTSLETAAGEDDDAYVVVSATLHSAAYPPVHPSSATVLSYLLLKLIEQRSEVALDSKVQSLFDRPFDNKTLLDLWTVVLGHFTRVCLVIDRLDMCDGHYLSALKNLGAVVKAARAHCLVKVFVVFGDLYELRLEDFVTPELEGVFRVVRLDQRRLLN</sequence>
<dbReference type="AlphaFoldDB" id="A0AAE0ITV3"/>
<evidence type="ECO:0000313" key="2">
    <source>
        <dbReference type="Proteomes" id="UP001283341"/>
    </source>
</evidence>
<name>A0AAE0ITV3_9PEZI</name>
<reference evidence="1" key="2">
    <citation type="submission" date="2023-06" db="EMBL/GenBank/DDBJ databases">
        <authorList>
            <consortium name="Lawrence Berkeley National Laboratory"/>
            <person name="Haridas S."/>
            <person name="Hensen N."/>
            <person name="Bonometti L."/>
            <person name="Westerberg I."/>
            <person name="Brannstrom I.O."/>
            <person name="Guillou S."/>
            <person name="Cros-Aarteil S."/>
            <person name="Calhoun S."/>
            <person name="Kuo A."/>
            <person name="Mondo S."/>
            <person name="Pangilinan J."/>
            <person name="Riley R."/>
            <person name="Labutti K."/>
            <person name="Andreopoulos B."/>
            <person name="Lipzen A."/>
            <person name="Chen C."/>
            <person name="Yanf M."/>
            <person name="Daum C."/>
            <person name="Ng V."/>
            <person name="Clum A."/>
            <person name="Steindorff A."/>
            <person name="Ohm R."/>
            <person name="Martin F."/>
            <person name="Silar P."/>
            <person name="Natvig D."/>
            <person name="Lalanne C."/>
            <person name="Gautier V."/>
            <person name="Ament-Velasquez S.L."/>
            <person name="Kruys A."/>
            <person name="Hutchinson M.I."/>
            <person name="Powell A.J."/>
            <person name="Barry K."/>
            <person name="Miller A.N."/>
            <person name="Grigoriev I.V."/>
            <person name="Debuchy R."/>
            <person name="Gladieux P."/>
            <person name="Thoren M.H."/>
            <person name="Johannesson H."/>
        </authorList>
    </citation>
    <scope>NUCLEOTIDE SEQUENCE</scope>
    <source>
        <strain evidence="1">CBS 118394</strain>
    </source>
</reference>
<dbReference type="Proteomes" id="UP001283341">
    <property type="component" value="Unassembled WGS sequence"/>
</dbReference>
<proteinExistence type="predicted"/>
<protein>
    <submittedName>
        <fullName evidence="1">Uncharacterized protein</fullName>
    </submittedName>
</protein>
<reference evidence="1" key="1">
    <citation type="journal article" date="2023" name="Mol. Phylogenet. Evol.">
        <title>Genome-scale phylogeny and comparative genomics of the fungal order Sordariales.</title>
        <authorList>
            <person name="Hensen N."/>
            <person name="Bonometti L."/>
            <person name="Westerberg I."/>
            <person name="Brannstrom I.O."/>
            <person name="Guillou S."/>
            <person name="Cros-Aarteil S."/>
            <person name="Calhoun S."/>
            <person name="Haridas S."/>
            <person name="Kuo A."/>
            <person name="Mondo S."/>
            <person name="Pangilinan J."/>
            <person name="Riley R."/>
            <person name="LaButti K."/>
            <person name="Andreopoulos B."/>
            <person name="Lipzen A."/>
            <person name="Chen C."/>
            <person name="Yan M."/>
            <person name="Daum C."/>
            <person name="Ng V."/>
            <person name="Clum A."/>
            <person name="Steindorff A."/>
            <person name="Ohm R.A."/>
            <person name="Martin F."/>
            <person name="Silar P."/>
            <person name="Natvig D.O."/>
            <person name="Lalanne C."/>
            <person name="Gautier V."/>
            <person name="Ament-Velasquez S.L."/>
            <person name="Kruys A."/>
            <person name="Hutchinson M.I."/>
            <person name="Powell A.J."/>
            <person name="Barry K."/>
            <person name="Miller A.N."/>
            <person name="Grigoriev I.V."/>
            <person name="Debuchy R."/>
            <person name="Gladieux P."/>
            <person name="Hiltunen Thoren M."/>
            <person name="Johannesson H."/>
        </authorList>
    </citation>
    <scope>NUCLEOTIDE SEQUENCE</scope>
    <source>
        <strain evidence="1">CBS 118394</strain>
    </source>
</reference>
<keyword evidence="2" id="KW-1185">Reference proteome</keyword>
<accession>A0AAE0ITV3</accession>
<gene>
    <name evidence="1" type="ORF">B0H66DRAFT_613343</name>
</gene>